<name>A0A6N3AEN1_9FIRM</name>
<accession>A0A6N3AEN1</accession>
<dbReference type="EMBL" id="CACRUE010000022">
    <property type="protein sequence ID" value="VYT88787.1"/>
    <property type="molecule type" value="Genomic_DNA"/>
</dbReference>
<feature type="transmembrane region" description="Helical" evidence="1">
    <location>
        <begin position="70"/>
        <end position="94"/>
    </location>
</feature>
<evidence type="ECO:0000259" key="2">
    <source>
        <dbReference type="Pfam" id="PF07670"/>
    </source>
</evidence>
<evidence type="ECO:0000313" key="3">
    <source>
        <dbReference type="EMBL" id="VYT88787.1"/>
    </source>
</evidence>
<evidence type="ECO:0000256" key="1">
    <source>
        <dbReference type="SAM" id="Phobius"/>
    </source>
</evidence>
<feature type="domain" description="Nucleoside transporter/FeoB GTPase Gate" evidence="2">
    <location>
        <begin position="74"/>
        <end position="173"/>
    </location>
</feature>
<gene>
    <name evidence="3" type="ORF">IBLFYP30_01237</name>
</gene>
<proteinExistence type="predicted"/>
<keyword evidence="1" id="KW-0812">Transmembrane</keyword>
<sequence length="218" mass="23318">MSNKDSKELKVTWKGYVSLAVLVILFSGIFSSSDNFLAAFDFSKLSGSFGEIVEGVTFTGKGGSGAKDGFLTALTLIPSVCFALGLINVVEYLGGMEAAAKIFNPLLKPILGIPGITGIAFVSSFTSSDVASVMTRDLYDEGLITDDERTIFVSYQYAASAVILNTINLMSPLLAIAPLAIGPIILVQFFCKLVGANIVRIYLKFYNRKNKNLNEGVA</sequence>
<dbReference type="InterPro" id="IPR011642">
    <property type="entry name" value="Gate_dom"/>
</dbReference>
<feature type="transmembrane region" description="Helical" evidence="1">
    <location>
        <begin position="12"/>
        <end position="30"/>
    </location>
</feature>
<dbReference type="AlphaFoldDB" id="A0A6N3AEN1"/>
<organism evidence="3">
    <name type="scientific">Intestinibacter bartlettii</name>
    <dbReference type="NCBI Taxonomy" id="261299"/>
    <lineage>
        <taxon>Bacteria</taxon>
        <taxon>Bacillati</taxon>
        <taxon>Bacillota</taxon>
        <taxon>Clostridia</taxon>
        <taxon>Peptostreptococcales</taxon>
        <taxon>Peptostreptococcaceae</taxon>
        <taxon>Intestinibacter</taxon>
    </lineage>
</organism>
<keyword evidence="1" id="KW-1133">Transmembrane helix</keyword>
<protein>
    <recommendedName>
        <fullName evidence="2">Nucleoside transporter/FeoB GTPase Gate domain-containing protein</fullName>
    </recommendedName>
</protein>
<dbReference type="RefSeq" id="WP_156530699.1">
    <property type="nucleotide sequence ID" value="NZ_CACRUE010000022.1"/>
</dbReference>
<feature type="transmembrane region" description="Helical" evidence="1">
    <location>
        <begin position="106"/>
        <end position="126"/>
    </location>
</feature>
<feature type="transmembrane region" description="Helical" evidence="1">
    <location>
        <begin position="175"/>
        <end position="203"/>
    </location>
</feature>
<keyword evidence="1" id="KW-0472">Membrane</keyword>
<dbReference type="Pfam" id="PF07670">
    <property type="entry name" value="Gate"/>
    <property type="match status" value="1"/>
</dbReference>
<reference evidence="3" key="1">
    <citation type="submission" date="2019-11" db="EMBL/GenBank/DDBJ databases">
        <authorList>
            <person name="Feng L."/>
        </authorList>
    </citation>
    <scope>NUCLEOTIDE SEQUENCE</scope>
    <source>
        <strain evidence="3">IbartlettiiLFYP30</strain>
    </source>
</reference>